<evidence type="ECO:0000313" key="3">
    <source>
        <dbReference type="Proteomes" id="UP000435243"/>
    </source>
</evidence>
<keyword evidence="1" id="KW-0812">Transmembrane</keyword>
<feature type="transmembrane region" description="Helical" evidence="1">
    <location>
        <begin position="209"/>
        <end position="227"/>
    </location>
</feature>
<dbReference type="Proteomes" id="UP000435243">
    <property type="component" value="Unassembled WGS sequence"/>
</dbReference>
<reference evidence="2 3" key="1">
    <citation type="submission" date="2019-12" db="EMBL/GenBank/DDBJ databases">
        <title>Genomic-based taxomic classification of the family Erythrobacteraceae.</title>
        <authorList>
            <person name="Xu L."/>
        </authorList>
    </citation>
    <scope>NUCLEOTIDE SEQUENCE [LARGE SCALE GENOMIC DNA]</scope>
    <source>
        <strain evidence="2 3">JCM 16339</strain>
    </source>
</reference>
<dbReference type="InterPro" id="IPR046737">
    <property type="entry name" value="DUF6629"/>
</dbReference>
<keyword evidence="1" id="KW-1133">Transmembrane helix</keyword>
<evidence type="ECO:0000256" key="1">
    <source>
        <dbReference type="SAM" id="Phobius"/>
    </source>
</evidence>
<feature type="transmembrane region" description="Helical" evidence="1">
    <location>
        <begin position="91"/>
        <end position="110"/>
    </location>
</feature>
<dbReference type="Pfam" id="PF20334">
    <property type="entry name" value="DUF6629"/>
    <property type="match status" value="1"/>
</dbReference>
<dbReference type="AlphaFoldDB" id="A0A844ZLY0"/>
<feature type="transmembrane region" description="Helical" evidence="1">
    <location>
        <begin position="186"/>
        <end position="203"/>
    </location>
</feature>
<proteinExistence type="predicted"/>
<keyword evidence="1" id="KW-0472">Membrane</keyword>
<dbReference type="EMBL" id="WTYY01000003">
    <property type="protein sequence ID" value="MXO88322.1"/>
    <property type="molecule type" value="Genomic_DNA"/>
</dbReference>
<organism evidence="2 3">
    <name type="scientific">Alteraurantiacibacter aestuarii</name>
    <dbReference type="NCBI Taxonomy" id="650004"/>
    <lineage>
        <taxon>Bacteria</taxon>
        <taxon>Pseudomonadati</taxon>
        <taxon>Pseudomonadota</taxon>
        <taxon>Alphaproteobacteria</taxon>
        <taxon>Sphingomonadales</taxon>
        <taxon>Erythrobacteraceae</taxon>
        <taxon>Alteraurantiacibacter</taxon>
    </lineage>
</organism>
<sequence>MCFSATASFTASAVLAVVGTVSLRQAHRFGLADGQGNGVGNGPGNGLGARNYPYAAIPLLFAAQQFIEGWLWLGLAGTGPEYMPSVPALTVLYLMFANILWPVYVPVAVLALETSAAHRRRLIVPLLAGIAVSLFFLNALITQQVWAEIAGHHIDYHLPHKYDVVAVLVYAGAACLAPLMSSHPMVRLFGGLLVASMIAAAAIYLTWFASVWCFFAALLSVAVLLQFRRRNT</sequence>
<accession>A0A844ZLY0</accession>
<feature type="transmembrane region" description="Helical" evidence="1">
    <location>
        <begin position="161"/>
        <end position="179"/>
    </location>
</feature>
<gene>
    <name evidence="2" type="ORF">GRI32_06180</name>
</gene>
<evidence type="ECO:0000313" key="2">
    <source>
        <dbReference type="EMBL" id="MXO88322.1"/>
    </source>
</evidence>
<comment type="caution">
    <text evidence="2">The sequence shown here is derived from an EMBL/GenBank/DDBJ whole genome shotgun (WGS) entry which is preliminary data.</text>
</comment>
<keyword evidence="3" id="KW-1185">Reference proteome</keyword>
<dbReference type="OrthoDB" id="8441457at2"/>
<protein>
    <submittedName>
        <fullName evidence="2">Uncharacterized protein</fullName>
    </submittedName>
</protein>
<feature type="transmembrane region" description="Helical" evidence="1">
    <location>
        <begin position="122"/>
        <end position="141"/>
    </location>
</feature>
<name>A0A844ZLY0_9SPHN</name>